<dbReference type="InterPro" id="IPR006575">
    <property type="entry name" value="RWD_dom"/>
</dbReference>
<dbReference type="Proteomes" id="UP001642484">
    <property type="component" value="Unassembled WGS sequence"/>
</dbReference>
<dbReference type="Gene3D" id="3.10.110.10">
    <property type="entry name" value="Ubiquitin Conjugating Enzyme"/>
    <property type="match status" value="1"/>
</dbReference>
<keyword evidence="3" id="KW-1185">Reference proteome</keyword>
<dbReference type="CDD" id="cd23823">
    <property type="entry name" value="RWD_GCN2"/>
    <property type="match status" value="1"/>
</dbReference>
<proteinExistence type="predicted"/>
<reference evidence="2 3" key="1">
    <citation type="submission" date="2024-02" db="EMBL/GenBank/DDBJ databases">
        <authorList>
            <person name="Chen Y."/>
            <person name="Shah S."/>
            <person name="Dougan E. K."/>
            <person name="Thang M."/>
            <person name="Chan C."/>
        </authorList>
    </citation>
    <scope>NUCLEOTIDE SEQUENCE [LARGE SCALE GENOMIC DNA]</scope>
</reference>
<feature type="domain" description="RWD" evidence="1">
    <location>
        <begin position="22"/>
        <end position="121"/>
    </location>
</feature>
<protein>
    <recommendedName>
        <fullName evidence="1">RWD domain-containing protein</fullName>
    </recommendedName>
</protein>
<evidence type="ECO:0000313" key="3">
    <source>
        <dbReference type="Proteomes" id="UP001642484"/>
    </source>
</evidence>
<dbReference type="Pfam" id="PF05773">
    <property type="entry name" value="RWD"/>
    <property type="match status" value="1"/>
</dbReference>
<dbReference type="InterPro" id="IPR016135">
    <property type="entry name" value="UBQ-conjugating_enzyme/RWD"/>
</dbReference>
<dbReference type="EMBL" id="CAXAMN010005781">
    <property type="protein sequence ID" value="CAK9015385.1"/>
    <property type="molecule type" value="Genomic_DNA"/>
</dbReference>
<organism evidence="2 3">
    <name type="scientific">Durusdinium trenchii</name>
    <dbReference type="NCBI Taxonomy" id="1381693"/>
    <lineage>
        <taxon>Eukaryota</taxon>
        <taxon>Sar</taxon>
        <taxon>Alveolata</taxon>
        <taxon>Dinophyceae</taxon>
        <taxon>Suessiales</taxon>
        <taxon>Symbiodiniaceae</taxon>
        <taxon>Durusdinium</taxon>
    </lineage>
</organism>
<evidence type="ECO:0000259" key="1">
    <source>
        <dbReference type="PROSITE" id="PS50908"/>
    </source>
</evidence>
<dbReference type="PROSITE" id="PS50908">
    <property type="entry name" value="RWD"/>
    <property type="match status" value="1"/>
</dbReference>
<name>A0ABP0JLS8_9DINO</name>
<comment type="caution">
    <text evidence="2">The sequence shown here is derived from an EMBL/GenBank/DDBJ whole genome shotgun (WGS) entry which is preliminary data.</text>
</comment>
<sequence length="256" mass="27541">MCALNCFATKHMDEESVSRQAAEIEALQAIFADDFQLVDEAQEGRKVGASFRVQCQPLGPLLVCLPVDYPSSGCPSFTAERLRGTQAAQVQEGLAAIAKDLMGQECVFQVISAVPEVASEAGLKEYEEADSLQSGPFEEQGQRATAQGAQGAWASDTPEGTLLLLSVRSGQKVKTSKITNLSELRRVSNAGSICIDLASSKNTENYELANLLAASLQVKADDVEFLVGTRKEKAGDCKKALIRRLRVEEAVSRLLT</sequence>
<evidence type="ECO:0000313" key="2">
    <source>
        <dbReference type="EMBL" id="CAK9015385.1"/>
    </source>
</evidence>
<accession>A0ABP0JLS8</accession>
<dbReference type="SMART" id="SM00591">
    <property type="entry name" value="RWD"/>
    <property type="match status" value="1"/>
</dbReference>
<dbReference type="SUPFAM" id="SSF54495">
    <property type="entry name" value="UBC-like"/>
    <property type="match status" value="1"/>
</dbReference>
<gene>
    <name evidence="2" type="ORF">CCMP2556_LOCUS12080</name>
</gene>